<dbReference type="InterPro" id="IPR006703">
    <property type="entry name" value="G_AIG1"/>
</dbReference>
<protein>
    <recommendedName>
        <fullName evidence="5">AIG1-type G domain-containing protein</fullName>
    </recommendedName>
</protein>
<sequence>MLPTAGEAEDDVRNQRRIQSNEFIRPCFYGQQRKAPVPVPAKATQNPEPSSSQKTFMSTWESYEEDPNNIRIVLIGKTGSGKSSSGNTILGRKPFEARLSQKSVTKQCVKEKTEVDGRS</sequence>
<dbReference type="Proteomes" id="UP001444071">
    <property type="component" value="Unassembled WGS sequence"/>
</dbReference>
<comment type="similarity">
    <text evidence="1">Belongs to the TRAFAC class TrmE-Era-EngA-EngB-Septin-like GTPase superfamily. AIG1/Toc34/Toc159-like paraseptin GTPase family. IAN subfamily.</text>
</comment>
<evidence type="ECO:0000256" key="4">
    <source>
        <dbReference type="SAM" id="MobiDB-lite"/>
    </source>
</evidence>
<feature type="region of interest" description="Disordered" evidence="4">
    <location>
        <begin position="35"/>
        <end position="61"/>
    </location>
</feature>
<feature type="compositionally biased region" description="Polar residues" evidence="4">
    <location>
        <begin position="43"/>
        <end position="61"/>
    </location>
</feature>
<keyword evidence="3" id="KW-0342">GTP-binding</keyword>
<proteinExistence type="inferred from homology"/>
<evidence type="ECO:0000256" key="1">
    <source>
        <dbReference type="ARBA" id="ARBA00008535"/>
    </source>
</evidence>
<feature type="domain" description="AIG1-type G" evidence="5">
    <location>
        <begin position="71"/>
        <end position="118"/>
    </location>
</feature>
<dbReference type="InterPro" id="IPR027417">
    <property type="entry name" value="P-loop_NTPase"/>
</dbReference>
<evidence type="ECO:0000256" key="3">
    <source>
        <dbReference type="ARBA" id="ARBA00023134"/>
    </source>
</evidence>
<name>A0ABV0WG58_9TELE</name>
<reference evidence="6 7" key="1">
    <citation type="submission" date="2021-06" db="EMBL/GenBank/DDBJ databases">
        <authorList>
            <person name="Palmer J.M."/>
        </authorList>
    </citation>
    <scope>NUCLEOTIDE SEQUENCE [LARGE SCALE GENOMIC DNA]</scope>
    <source>
        <strain evidence="6 7">XR_2019</strain>
        <tissue evidence="6">Muscle</tissue>
    </source>
</reference>
<dbReference type="Gene3D" id="3.40.50.300">
    <property type="entry name" value="P-loop containing nucleotide triphosphate hydrolases"/>
    <property type="match status" value="1"/>
</dbReference>
<evidence type="ECO:0000259" key="5">
    <source>
        <dbReference type="Pfam" id="PF04548"/>
    </source>
</evidence>
<dbReference type="Pfam" id="PF04548">
    <property type="entry name" value="AIG1"/>
    <property type="match status" value="1"/>
</dbReference>
<accession>A0ABV0WG58</accession>
<evidence type="ECO:0000256" key="2">
    <source>
        <dbReference type="ARBA" id="ARBA00022741"/>
    </source>
</evidence>
<evidence type="ECO:0000313" key="7">
    <source>
        <dbReference type="Proteomes" id="UP001444071"/>
    </source>
</evidence>
<dbReference type="EMBL" id="JAHRIM010044075">
    <property type="protein sequence ID" value="MEQ2267957.1"/>
    <property type="molecule type" value="Genomic_DNA"/>
</dbReference>
<dbReference type="PANTHER" id="PTHR10903:SF184">
    <property type="entry name" value="GTP-BINDING PROTEIN A"/>
    <property type="match status" value="1"/>
</dbReference>
<dbReference type="InterPro" id="IPR045058">
    <property type="entry name" value="GIMA/IAN/Toc"/>
</dbReference>
<feature type="non-terminal residue" evidence="6">
    <location>
        <position position="119"/>
    </location>
</feature>
<evidence type="ECO:0000313" key="6">
    <source>
        <dbReference type="EMBL" id="MEQ2267957.1"/>
    </source>
</evidence>
<keyword evidence="2" id="KW-0547">Nucleotide-binding</keyword>
<comment type="caution">
    <text evidence="6">The sequence shown here is derived from an EMBL/GenBank/DDBJ whole genome shotgun (WGS) entry which is preliminary data.</text>
</comment>
<gene>
    <name evidence="6" type="ORF">XENORESO_012968</name>
</gene>
<organism evidence="6 7">
    <name type="scientific">Xenotaenia resolanae</name>
    <dbReference type="NCBI Taxonomy" id="208358"/>
    <lineage>
        <taxon>Eukaryota</taxon>
        <taxon>Metazoa</taxon>
        <taxon>Chordata</taxon>
        <taxon>Craniata</taxon>
        <taxon>Vertebrata</taxon>
        <taxon>Euteleostomi</taxon>
        <taxon>Actinopterygii</taxon>
        <taxon>Neopterygii</taxon>
        <taxon>Teleostei</taxon>
        <taxon>Neoteleostei</taxon>
        <taxon>Acanthomorphata</taxon>
        <taxon>Ovalentaria</taxon>
        <taxon>Atherinomorphae</taxon>
        <taxon>Cyprinodontiformes</taxon>
        <taxon>Goodeidae</taxon>
        <taxon>Xenotaenia</taxon>
    </lineage>
</organism>
<dbReference type="SUPFAM" id="SSF52540">
    <property type="entry name" value="P-loop containing nucleoside triphosphate hydrolases"/>
    <property type="match status" value="1"/>
</dbReference>
<dbReference type="PANTHER" id="PTHR10903">
    <property type="entry name" value="GTPASE, IMAP FAMILY MEMBER-RELATED"/>
    <property type="match status" value="1"/>
</dbReference>
<keyword evidence="7" id="KW-1185">Reference proteome</keyword>